<protein>
    <submittedName>
        <fullName evidence="2">Uncharacterized protein LOC142169516</fullName>
    </submittedName>
</protein>
<sequence length="103" mass="11697">MDDLIDKTHFAFVPGRVIIDNIVLSHELVKGYGRKGVSPRCTAKLDMQKAYASLEWLLLKQILCALAFPEKFVKWIMTCVQSVTYIIILNGSPTQPFEARKRA</sequence>
<dbReference type="RefSeq" id="XP_075087485.1">
    <property type="nucleotide sequence ID" value="XM_075231384.1"/>
</dbReference>
<accession>A0AC58SR91</accession>
<evidence type="ECO:0000313" key="1">
    <source>
        <dbReference type="Proteomes" id="UP000790787"/>
    </source>
</evidence>
<evidence type="ECO:0000313" key="2">
    <source>
        <dbReference type="RefSeq" id="XP_075087485.1"/>
    </source>
</evidence>
<keyword evidence="1" id="KW-1185">Reference proteome</keyword>
<reference evidence="2" key="2">
    <citation type="submission" date="2025-08" db="UniProtKB">
        <authorList>
            <consortium name="RefSeq"/>
        </authorList>
    </citation>
    <scope>IDENTIFICATION</scope>
    <source>
        <tissue evidence="2">Leaf</tissue>
    </source>
</reference>
<organism evidence="1 2">
    <name type="scientific">Nicotiana tabacum</name>
    <name type="common">Common tobacco</name>
    <dbReference type="NCBI Taxonomy" id="4097"/>
    <lineage>
        <taxon>Eukaryota</taxon>
        <taxon>Viridiplantae</taxon>
        <taxon>Streptophyta</taxon>
        <taxon>Embryophyta</taxon>
        <taxon>Tracheophyta</taxon>
        <taxon>Spermatophyta</taxon>
        <taxon>Magnoliopsida</taxon>
        <taxon>eudicotyledons</taxon>
        <taxon>Gunneridae</taxon>
        <taxon>Pentapetalae</taxon>
        <taxon>asterids</taxon>
        <taxon>lamiids</taxon>
        <taxon>Solanales</taxon>
        <taxon>Solanaceae</taxon>
        <taxon>Nicotianoideae</taxon>
        <taxon>Nicotianeae</taxon>
        <taxon>Nicotiana</taxon>
    </lineage>
</organism>
<proteinExistence type="predicted"/>
<dbReference type="Proteomes" id="UP000790787">
    <property type="component" value="Chromosome 15"/>
</dbReference>
<gene>
    <name evidence="2" type="primary">LOC142169516</name>
</gene>
<reference evidence="1" key="1">
    <citation type="journal article" date="2014" name="Nat. Commun.">
        <title>The tobacco genome sequence and its comparison with those of tomato and potato.</title>
        <authorList>
            <person name="Sierro N."/>
            <person name="Battey J.N."/>
            <person name="Ouadi S."/>
            <person name="Bakaher N."/>
            <person name="Bovet L."/>
            <person name="Willig A."/>
            <person name="Goepfert S."/>
            <person name="Peitsch M.C."/>
            <person name="Ivanov N.V."/>
        </authorList>
    </citation>
    <scope>NUCLEOTIDE SEQUENCE [LARGE SCALE GENOMIC DNA]</scope>
</reference>
<name>A0AC58SR91_TOBAC</name>